<proteinExistence type="predicted"/>
<evidence type="ECO:0000256" key="1">
    <source>
        <dbReference type="ARBA" id="ARBA00022485"/>
    </source>
</evidence>
<dbReference type="GO" id="GO:0051539">
    <property type="term" value="F:4 iron, 4 sulfur cluster binding"/>
    <property type="evidence" value="ECO:0007669"/>
    <property type="project" value="UniProtKB-KW"/>
</dbReference>
<protein>
    <submittedName>
        <fullName evidence="6">DUF362 domain-containing protein</fullName>
    </submittedName>
</protein>
<dbReference type="AlphaFoldDB" id="A0A424YI91"/>
<keyword evidence="4" id="KW-0411">Iron-sulfur</keyword>
<keyword evidence="3" id="KW-0408">Iron</keyword>
<dbReference type="PROSITE" id="PS51379">
    <property type="entry name" value="4FE4S_FER_2"/>
    <property type="match status" value="2"/>
</dbReference>
<dbReference type="PROSITE" id="PS00198">
    <property type="entry name" value="4FE4S_FER_1"/>
    <property type="match status" value="1"/>
</dbReference>
<reference evidence="6 7" key="1">
    <citation type="submission" date="2018-08" db="EMBL/GenBank/DDBJ databases">
        <title>The metabolism and importance of syntrophic acetate oxidation coupled to methane or sulfide production in haloalkaline environments.</title>
        <authorList>
            <person name="Timmers P.H.A."/>
            <person name="Vavourakis C.D."/>
            <person name="Sorokin D.Y."/>
            <person name="Sinninghe Damste J.S."/>
            <person name="Muyzer G."/>
            <person name="Stams A.J.M."/>
            <person name="Plugge C.M."/>
        </authorList>
    </citation>
    <scope>NUCLEOTIDE SEQUENCE [LARGE SCALE GENOMIC DNA]</scope>
    <source>
        <strain evidence="6">MSAO_Bac1</strain>
    </source>
</reference>
<keyword evidence="1" id="KW-0004">4Fe-4S</keyword>
<gene>
    <name evidence="6" type="ORF">D5R97_01115</name>
</gene>
<comment type="caution">
    <text evidence="6">The sequence shown here is derived from an EMBL/GenBank/DDBJ whole genome shotgun (WGS) entry which is preliminary data.</text>
</comment>
<feature type="domain" description="4Fe-4S ferredoxin-type" evidence="5">
    <location>
        <begin position="217"/>
        <end position="246"/>
    </location>
</feature>
<evidence type="ECO:0000313" key="7">
    <source>
        <dbReference type="Proteomes" id="UP000285138"/>
    </source>
</evidence>
<dbReference type="InterPro" id="IPR050572">
    <property type="entry name" value="Fe-S_Ferredoxin"/>
</dbReference>
<name>A0A424YI91_9FIRM</name>
<sequence>MASKVFFTDMRARSQKDSLSMSVRHLFSMANISSIFQENELVAVKMHFGEKGNLGFIHPALVRQVVDKIKEAKGKPFLTDTNTLYLGSRANTRDHLQTALENGFSYATVNAPLVIADGLFGHSFGEVEIDKKHFKSVKIASDILSVPNMIVLSHFKGHLATGFGGALKNLGMGCANRGGKQMMHSPLKPKLNREKCKGCKACIRWCPTGAITLDEEKKALINYDQCIGCGECTASCLYEAIKVQFKSETSELQERMVEFALGAVKNKEQRVAYMNFVMNVTPDCDCHAWSDAPIVPDVGVLASFDPVAIDQASLDLVNRQTGLVETKLIRNYSPGQDKFWGIRSSIDHTVQLNYAQEIGLGTRKYELIEMTL</sequence>
<dbReference type="InterPro" id="IPR017896">
    <property type="entry name" value="4Fe4S_Fe-S-bd"/>
</dbReference>
<accession>A0A424YI91</accession>
<dbReference type="Pfam" id="PF12838">
    <property type="entry name" value="Fer4_7"/>
    <property type="match status" value="1"/>
</dbReference>
<dbReference type="EMBL" id="QZAA01000041">
    <property type="protein sequence ID" value="RQD78014.1"/>
    <property type="molecule type" value="Genomic_DNA"/>
</dbReference>
<evidence type="ECO:0000256" key="4">
    <source>
        <dbReference type="ARBA" id="ARBA00023014"/>
    </source>
</evidence>
<evidence type="ECO:0000256" key="2">
    <source>
        <dbReference type="ARBA" id="ARBA00022723"/>
    </source>
</evidence>
<evidence type="ECO:0000256" key="3">
    <source>
        <dbReference type="ARBA" id="ARBA00023004"/>
    </source>
</evidence>
<dbReference type="GO" id="GO:0046872">
    <property type="term" value="F:metal ion binding"/>
    <property type="evidence" value="ECO:0007669"/>
    <property type="project" value="UniProtKB-KW"/>
</dbReference>
<keyword evidence="2" id="KW-0479">Metal-binding</keyword>
<dbReference type="Gene3D" id="3.30.70.20">
    <property type="match status" value="2"/>
</dbReference>
<evidence type="ECO:0000259" key="5">
    <source>
        <dbReference type="PROSITE" id="PS51379"/>
    </source>
</evidence>
<dbReference type="PANTHER" id="PTHR43687">
    <property type="entry name" value="ADENYLYLSULFATE REDUCTASE, BETA SUBUNIT"/>
    <property type="match status" value="1"/>
</dbReference>
<dbReference type="PANTHER" id="PTHR43687:SF3">
    <property type="entry name" value="4FE-4S FERREDOXIN-TYPE DOMAIN-CONTAINING PROTEIN"/>
    <property type="match status" value="1"/>
</dbReference>
<dbReference type="SUPFAM" id="SSF54862">
    <property type="entry name" value="4Fe-4S ferredoxins"/>
    <property type="match status" value="1"/>
</dbReference>
<dbReference type="InterPro" id="IPR017900">
    <property type="entry name" value="4Fe4S_Fe_S_CS"/>
</dbReference>
<dbReference type="InterPro" id="IPR007160">
    <property type="entry name" value="DUF362"/>
</dbReference>
<evidence type="ECO:0000313" key="6">
    <source>
        <dbReference type="EMBL" id="RQD78014.1"/>
    </source>
</evidence>
<dbReference type="Pfam" id="PF04015">
    <property type="entry name" value="DUF362"/>
    <property type="match status" value="1"/>
</dbReference>
<dbReference type="Proteomes" id="UP000285138">
    <property type="component" value="Unassembled WGS sequence"/>
</dbReference>
<feature type="domain" description="4Fe-4S ferredoxin-type" evidence="5">
    <location>
        <begin position="187"/>
        <end position="216"/>
    </location>
</feature>
<organism evidence="6 7">
    <name type="scientific">Candidatus Syntrophonatronum acetioxidans</name>
    <dbReference type="NCBI Taxonomy" id="1795816"/>
    <lineage>
        <taxon>Bacteria</taxon>
        <taxon>Bacillati</taxon>
        <taxon>Bacillota</taxon>
        <taxon>Clostridia</taxon>
        <taxon>Eubacteriales</taxon>
        <taxon>Syntrophomonadaceae</taxon>
        <taxon>Candidatus Syntrophonatronum</taxon>
    </lineage>
</organism>